<dbReference type="InterPro" id="IPR027417">
    <property type="entry name" value="P-loop_NTPase"/>
</dbReference>
<dbReference type="CDD" id="cd00009">
    <property type="entry name" value="AAA"/>
    <property type="match status" value="1"/>
</dbReference>
<evidence type="ECO:0000259" key="1">
    <source>
        <dbReference type="Pfam" id="PF00308"/>
    </source>
</evidence>
<evidence type="ECO:0000259" key="2">
    <source>
        <dbReference type="Pfam" id="PF07319"/>
    </source>
</evidence>
<dbReference type="PANTHER" id="PTHR30050">
    <property type="entry name" value="CHROMOSOMAL REPLICATION INITIATOR PROTEIN DNAA"/>
    <property type="match status" value="1"/>
</dbReference>
<dbReference type="RefSeq" id="WP_204776331.1">
    <property type="nucleotide sequence ID" value="NZ_JACJJQ010000013.1"/>
</dbReference>
<dbReference type="Pfam" id="PF00308">
    <property type="entry name" value="Bac_DnaA"/>
    <property type="match status" value="1"/>
</dbReference>
<dbReference type="PANTHER" id="PTHR30050:SF8">
    <property type="entry name" value="PRIMOSOMAL PROTEIN DNAI"/>
    <property type="match status" value="1"/>
</dbReference>
<gene>
    <name evidence="3" type="primary">dnaI</name>
    <name evidence="3" type="ORF">H5993_04090</name>
</gene>
<dbReference type="Pfam" id="PF07319">
    <property type="entry name" value="DnaI_N"/>
    <property type="match status" value="1"/>
</dbReference>
<accession>A0ABS2ENZ5</accession>
<organism evidence="3 4">
    <name type="scientific">Limosilactobacillus alvi</name>
    <dbReference type="NCBI Taxonomy" id="990412"/>
    <lineage>
        <taxon>Bacteria</taxon>
        <taxon>Bacillati</taxon>
        <taxon>Bacillota</taxon>
        <taxon>Bacilli</taxon>
        <taxon>Lactobacillales</taxon>
        <taxon>Lactobacillaceae</taxon>
        <taxon>Limosilactobacillus</taxon>
    </lineage>
</organism>
<dbReference type="Gene3D" id="3.40.50.300">
    <property type="entry name" value="P-loop containing nucleotide triphosphate hydrolases"/>
    <property type="match status" value="1"/>
</dbReference>
<feature type="domain" description="Chromosomal replication initiator protein DnaA ATPAse" evidence="1">
    <location>
        <begin position="125"/>
        <end position="233"/>
    </location>
</feature>
<protein>
    <submittedName>
        <fullName evidence="3">Primosomal protein DnaI</fullName>
    </submittedName>
</protein>
<reference evidence="3 4" key="1">
    <citation type="journal article" date="2021" name="Sci. Rep.">
        <title>The distribution of antibiotic resistance genes in chicken gut microbiota commensals.</title>
        <authorList>
            <person name="Juricova H."/>
            <person name="Matiasovicova J."/>
            <person name="Kubasova T."/>
            <person name="Cejkova D."/>
            <person name="Rychlik I."/>
        </authorList>
    </citation>
    <scope>NUCLEOTIDE SEQUENCE [LARGE SCALE GENOMIC DNA]</scope>
    <source>
        <strain evidence="3 4">An810</strain>
    </source>
</reference>
<dbReference type="NCBIfam" id="NF006505">
    <property type="entry name" value="PRK08939.1"/>
    <property type="match status" value="1"/>
</dbReference>
<dbReference type="EMBL" id="JACJJQ010000013">
    <property type="protein sequence ID" value="MBM6753941.1"/>
    <property type="molecule type" value="Genomic_DNA"/>
</dbReference>
<proteinExistence type="predicted"/>
<sequence length="315" mass="35333">MESVNQTMDGIINPQGGDEAYRKIMKAVFADPEVQSFLRNHQDELDQESINRGSSKLYEFVHDRDLVKQGKASVAPGYVPRLAISAGQIDVVYVPTEQLRAQRAAAKQRSLVETLAMPKFIANATFENAFLEGENASEYRNVAFQRGMRFVHDYSPSSFMPGMYLTGEFGVGKTFLLGAIANGLARERGIQSILIHFPTFAVSMKSSIGKNTTDLERDRIKQAPILMIDDIGADAMSAWVRDEVLGVILEYRMQMELPTFFSSNFTMVELEKHLAVDVKGDQEPLKAKRIMERIRFLSREVTVGGDNLRQKLGKI</sequence>
<keyword evidence="4" id="KW-1185">Reference proteome</keyword>
<dbReference type="InterPro" id="IPR013317">
    <property type="entry name" value="DnaA_dom"/>
</dbReference>
<dbReference type="SUPFAM" id="SSF52540">
    <property type="entry name" value="P-loop containing nucleoside triphosphate hydrolases"/>
    <property type="match status" value="1"/>
</dbReference>
<name>A0ABS2ENZ5_9LACO</name>
<evidence type="ECO:0000313" key="4">
    <source>
        <dbReference type="Proteomes" id="UP000776629"/>
    </source>
</evidence>
<feature type="domain" description="Primosomal DnaI N-terminal" evidence="2">
    <location>
        <begin position="1"/>
        <end position="93"/>
    </location>
</feature>
<dbReference type="InterPro" id="IPR009928">
    <property type="entry name" value="DnaI_N"/>
</dbReference>
<evidence type="ECO:0000313" key="3">
    <source>
        <dbReference type="EMBL" id="MBM6753941.1"/>
    </source>
</evidence>
<comment type="caution">
    <text evidence="3">The sequence shown here is derived from an EMBL/GenBank/DDBJ whole genome shotgun (WGS) entry which is preliminary data.</text>
</comment>
<dbReference type="Proteomes" id="UP000776629">
    <property type="component" value="Unassembled WGS sequence"/>
</dbReference>